<evidence type="ECO:0000259" key="2">
    <source>
        <dbReference type="Pfam" id="PF00561"/>
    </source>
</evidence>
<organism evidence="3 4">
    <name type="scientific">Nitratireductor aquimarinus</name>
    <dbReference type="NCBI Taxonomy" id="889300"/>
    <lineage>
        <taxon>Bacteria</taxon>
        <taxon>Pseudomonadati</taxon>
        <taxon>Pseudomonadota</taxon>
        <taxon>Alphaproteobacteria</taxon>
        <taxon>Hyphomicrobiales</taxon>
        <taxon>Phyllobacteriaceae</taxon>
        <taxon>Nitratireductor</taxon>
    </lineage>
</organism>
<reference evidence="3 4" key="1">
    <citation type="submission" date="2023-10" db="EMBL/GenBank/DDBJ databases">
        <authorList>
            <person name="Venkata Ramana C."/>
            <person name="Sasikala C."/>
            <person name="Dhurka M."/>
        </authorList>
    </citation>
    <scope>NUCLEOTIDE SEQUENCE [LARGE SCALE GENOMIC DNA]</scope>
    <source>
        <strain evidence="3 4">KCTC 32151</strain>
    </source>
</reference>
<dbReference type="InterPro" id="IPR029058">
    <property type="entry name" value="AB_hydrolase_fold"/>
</dbReference>
<evidence type="ECO:0000313" key="4">
    <source>
        <dbReference type="Proteomes" id="UP001185659"/>
    </source>
</evidence>
<dbReference type="GO" id="GO:0016787">
    <property type="term" value="F:hydrolase activity"/>
    <property type="evidence" value="ECO:0007669"/>
    <property type="project" value="UniProtKB-KW"/>
</dbReference>
<proteinExistence type="predicted"/>
<gene>
    <name evidence="3" type="ORF">R2G56_16860</name>
</gene>
<feature type="domain" description="AB hydrolase-1" evidence="2">
    <location>
        <begin position="43"/>
        <end position="278"/>
    </location>
</feature>
<dbReference type="SUPFAM" id="SSF53474">
    <property type="entry name" value="alpha/beta-Hydrolases"/>
    <property type="match status" value="1"/>
</dbReference>
<accession>A0ABU4ANZ5</accession>
<dbReference type="PANTHER" id="PTHR43798">
    <property type="entry name" value="MONOACYLGLYCEROL LIPASE"/>
    <property type="match status" value="1"/>
</dbReference>
<dbReference type="Pfam" id="PF00561">
    <property type="entry name" value="Abhydrolase_1"/>
    <property type="match status" value="1"/>
</dbReference>
<dbReference type="PRINTS" id="PR00111">
    <property type="entry name" value="ABHYDROLASE"/>
</dbReference>
<feature type="region of interest" description="Disordered" evidence="1">
    <location>
        <begin position="1"/>
        <end position="20"/>
    </location>
</feature>
<comment type="caution">
    <text evidence="3">The sequence shown here is derived from an EMBL/GenBank/DDBJ whole genome shotgun (WGS) entry which is preliminary data.</text>
</comment>
<evidence type="ECO:0000256" key="1">
    <source>
        <dbReference type="SAM" id="MobiDB-lite"/>
    </source>
</evidence>
<name>A0ABU4ANZ5_9HYPH</name>
<dbReference type="EMBL" id="JAWLIP010000008">
    <property type="protein sequence ID" value="MDV6227969.1"/>
    <property type="molecule type" value="Genomic_DNA"/>
</dbReference>
<dbReference type="InterPro" id="IPR050266">
    <property type="entry name" value="AB_hydrolase_sf"/>
</dbReference>
<dbReference type="InterPro" id="IPR000073">
    <property type="entry name" value="AB_hydrolase_1"/>
</dbReference>
<protein>
    <submittedName>
        <fullName evidence="3">Alpha/beta hydrolase</fullName>
    </submittedName>
</protein>
<dbReference type="Proteomes" id="UP001185659">
    <property type="component" value="Unassembled WGS sequence"/>
</dbReference>
<dbReference type="Gene3D" id="3.40.50.1820">
    <property type="entry name" value="alpha/beta hydrolase"/>
    <property type="match status" value="1"/>
</dbReference>
<evidence type="ECO:0000313" key="3">
    <source>
        <dbReference type="EMBL" id="MDV6227969.1"/>
    </source>
</evidence>
<keyword evidence="4" id="KW-1185">Reference proteome</keyword>
<sequence length="313" mass="33702">MNLVHKTDSQNTALSDPDRGVRTDIGGYRLNSLHLGADNADLPPVVFIHGASASLLDPLYSFRTALEGRARLLFIDRPGHGKSDRGPESLILPDGQAEAIAALMTARGIEKAIMVGHSYGGAVAAAMALNHPDRLLGTVFLSPALYPWPGGIAWYYHAAGNPHLGNLFSRLIVPLAGRLSIGSAARGVFAPNPMPDDYLHATRAHEAIEPTAFRHNAREICALLAWTERTHARYRTIKTPSVIITGAIDDVVSPDIHSGALARDLPSAELLRVEGLGHKPDYHATDLVVAAIEKLAGQTRDLNTLKTEVEQRL</sequence>
<dbReference type="RefSeq" id="WP_317562047.1">
    <property type="nucleotide sequence ID" value="NZ_JAWLIP010000008.1"/>
</dbReference>
<keyword evidence="3" id="KW-0378">Hydrolase</keyword>